<keyword evidence="3" id="KW-1185">Reference proteome</keyword>
<feature type="chain" id="PRO_5047056386" evidence="1">
    <location>
        <begin position="35"/>
        <end position="236"/>
    </location>
</feature>
<name>A0ABT1P1X2_9GAMM</name>
<gene>
    <name evidence="2" type="ORF">HXX02_11745</name>
</gene>
<sequence>MTQHSGLKSHNLCRYLTTFGLLLSAAILHTTANAQGLFGGSDEPIPHLTLARTEVAAEVPTPLVGNDFESMLAQATNGGTLTAAKETANREFANYLRTRLDGALRELLAEEDIPLYTDNNSLILYNFIDISVVKRLNGLKNSGDYEIERGGLSASGDYHLRLQAPGERLLLERRIDIADLRLKGKYRIKTSLRGETGEDNTTEELQQMADQLVKRVIDRIEDDLEADALRALRPNG</sequence>
<keyword evidence="1" id="KW-0732">Signal</keyword>
<proteinExistence type="predicted"/>
<accession>A0ABT1P1X2</accession>
<protein>
    <submittedName>
        <fullName evidence="2">Uncharacterized protein</fullName>
    </submittedName>
</protein>
<organism evidence="2 3">
    <name type="scientific">Microbulbifer elongatus</name>
    <dbReference type="NCBI Taxonomy" id="86173"/>
    <lineage>
        <taxon>Bacteria</taxon>
        <taxon>Pseudomonadati</taxon>
        <taxon>Pseudomonadota</taxon>
        <taxon>Gammaproteobacteria</taxon>
        <taxon>Cellvibrionales</taxon>
        <taxon>Microbulbiferaceae</taxon>
        <taxon>Microbulbifer</taxon>
    </lineage>
</organism>
<dbReference type="EMBL" id="JACASI010000031">
    <property type="protein sequence ID" value="MCQ3830123.1"/>
    <property type="molecule type" value="Genomic_DNA"/>
</dbReference>
<dbReference type="RefSeq" id="WP_255875106.1">
    <property type="nucleotide sequence ID" value="NZ_JACASI010000031.1"/>
</dbReference>
<dbReference type="Proteomes" id="UP001205566">
    <property type="component" value="Unassembled WGS sequence"/>
</dbReference>
<evidence type="ECO:0000256" key="1">
    <source>
        <dbReference type="SAM" id="SignalP"/>
    </source>
</evidence>
<feature type="signal peptide" evidence="1">
    <location>
        <begin position="1"/>
        <end position="34"/>
    </location>
</feature>
<reference evidence="2" key="1">
    <citation type="thesis" date="2020" institute="Technische Universitat Dresden" country="Dresden, Germany">
        <title>The Agarolytic System of Microbulbifer elongatus PORT2, Isolated from Batu Karas, Pangandaran West Java Indonesia.</title>
        <authorList>
            <person name="Anggraeni S.R."/>
        </authorList>
    </citation>
    <scope>NUCLEOTIDE SEQUENCE</scope>
    <source>
        <strain evidence="2">PORT2</strain>
    </source>
</reference>
<evidence type="ECO:0000313" key="3">
    <source>
        <dbReference type="Proteomes" id="UP001205566"/>
    </source>
</evidence>
<comment type="caution">
    <text evidence="2">The sequence shown here is derived from an EMBL/GenBank/DDBJ whole genome shotgun (WGS) entry which is preliminary data.</text>
</comment>
<evidence type="ECO:0000313" key="2">
    <source>
        <dbReference type="EMBL" id="MCQ3830123.1"/>
    </source>
</evidence>